<gene>
    <name evidence="5" type="ORF">CYPRO_1499</name>
</gene>
<feature type="domain" description="Fe-containing alcohol dehydrogenase-like C-terminal" evidence="4">
    <location>
        <begin position="196"/>
        <end position="394"/>
    </location>
</feature>
<dbReference type="CDD" id="cd08187">
    <property type="entry name" value="BDH"/>
    <property type="match status" value="1"/>
</dbReference>
<dbReference type="FunFam" id="3.40.50.1970:FF:000003">
    <property type="entry name" value="Alcohol dehydrogenase, iron-containing"/>
    <property type="match status" value="1"/>
</dbReference>
<feature type="domain" description="Alcohol dehydrogenase iron-type/glycerol dehydrogenase GldA" evidence="3">
    <location>
        <begin position="10"/>
        <end position="181"/>
    </location>
</feature>
<dbReference type="Pfam" id="PF25137">
    <property type="entry name" value="ADH_Fe_C"/>
    <property type="match status" value="1"/>
</dbReference>
<protein>
    <recommendedName>
        <fullName evidence="7">Alcohol dehydrogenase iron-type/glycerol dehydrogenase GldA domain-containing protein</fullName>
    </recommendedName>
</protein>
<dbReference type="EMBL" id="CP027806">
    <property type="protein sequence ID" value="AXJ00755.1"/>
    <property type="molecule type" value="Genomic_DNA"/>
</dbReference>
<dbReference type="AlphaFoldDB" id="A0A345UJV3"/>
<evidence type="ECO:0000256" key="1">
    <source>
        <dbReference type="ARBA" id="ARBA00007358"/>
    </source>
</evidence>
<dbReference type="InterPro" id="IPR044731">
    <property type="entry name" value="BDH-like"/>
</dbReference>
<dbReference type="Gene3D" id="1.20.1090.10">
    <property type="entry name" value="Dehydroquinate synthase-like - alpha domain"/>
    <property type="match status" value="1"/>
</dbReference>
<dbReference type="PANTHER" id="PTHR43633">
    <property type="entry name" value="ALCOHOL DEHYDROGENASE YQHD"/>
    <property type="match status" value="1"/>
</dbReference>
<sequence length="401" mass="44421">MQDFDLHIRTRLLFGQNKERKFYEHVASLGKKIFLVIGGGSVKRLGYLDRVTRGLEGQGCELLLFEGIEPNPLAGTINRATAQLREFKGEVVLALGGGSAMDAAKAIAGLAVTDDEDIWPYTLGGDKMGRMTSALPIACIPTTAATASEVTPHSVVSNPDVRGKSPLSYPFFQPTFSWLNPEFTLELPPATTRDGASDILSHVFENYLLGGNRSPLADRYSEGIIATVVETLPLVIAEPDNYELRARLLWASNLALNGYQHAGREASGFILHAIEHAISGFYHNIAHGRGLATLYPAYFRWLWKNDRCRDRLAQLGDRVFGIDKDDVSYASLAFINRFEEWLQNNDLFQSLSDLGVDEADFEAIADYTIATYGFGKPMQARGELNRDDIVEILKMTERVKV</sequence>
<dbReference type="OrthoDB" id="9801156at2"/>
<dbReference type="Pfam" id="PF00465">
    <property type="entry name" value="Fe-ADH"/>
    <property type="match status" value="1"/>
</dbReference>
<comment type="similarity">
    <text evidence="1">Belongs to the iron-containing alcohol dehydrogenase family.</text>
</comment>
<evidence type="ECO:0000259" key="3">
    <source>
        <dbReference type="Pfam" id="PF00465"/>
    </source>
</evidence>
<keyword evidence="2" id="KW-0560">Oxidoreductase</keyword>
<evidence type="ECO:0000313" key="5">
    <source>
        <dbReference type="EMBL" id="AXJ00755.1"/>
    </source>
</evidence>
<dbReference type="GO" id="GO:1990002">
    <property type="term" value="F:methylglyoxal reductase (NADPH) (acetol producing) activity"/>
    <property type="evidence" value="ECO:0007669"/>
    <property type="project" value="TreeGrafter"/>
</dbReference>
<keyword evidence="6" id="KW-1185">Reference proteome</keyword>
<dbReference type="InterPro" id="IPR056798">
    <property type="entry name" value="ADH_Fe_C"/>
</dbReference>
<dbReference type="GO" id="GO:0005829">
    <property type="term" value="C:cytosol"/>
    <property type="evidence" value="ECO:0007669"/>
    <property type="project" value="TreeGrafter"/>
</dbReference>
<reference evidence="5 6" key="1">
    <citation type="submission" date="2018-03" db="EMBL/GenBank/DDBJ databases">
        <title>Phenotypic and genomic properties of Cyclonatronum proteinivorum gen. nov., sp. nov., a haloalkaliphilic bacteroidete from soda lakes possessing Na+-translocating rhodopsin.</title>
        <authorList>
            <person name="Toshchakov S.V."/>
            <person name="Korzhenkov A."/>
            <person name="Samarov N.I."/>
            <person name="Kublanov I.V."/>
            <person name="Muntyan M.S."/>
            <person name="Sorokin D.Y."/>
        </authorList>
    </citation>
    <scope>NUCLEOTIDE SEQUENCE [LARGE SCALE GENOMIC DNA]</scope>
    <source>
        <strain evidence="5 6">Omega</strain>
    </source>
</reference>
<dbReference type="KEGG" id="cprv:CYPRO_1499"/>
<dbReference type="RefSeq" id="WP_114984017.1">
    <property type="nucleotide sequence ID" value="NZ_CP027806.1"/>
</dbReference>
<dbReference type="Proteomes" id="UP000254808">
    <property type="component" value="Chromosome"/>
</dbReference>
<dbReference type="GO" id="GO:0046872">
    <property type="term" value="F:metal ion binding"/>
    <property type="evidence" value="ECO:0007669"/>
    <property type="project" value="InterPro"/>
</dbReference>
<organism evidence="5 6">
    <name type="scientific">Cyclonatronum proteinivorum</name>
    <dbReference type="NCBI Taxonomy" id="1457365"/>
    <lineage>
        <taxon>Bacteria</taxon>
        <taxon>Pseudomonadati</taxon>
        <taxon>Balneolota</taxon>
        <taxon>Balneolia</taxon>
        <taxon>Balneolales</taxon>
        <taxon>Cyclonatronaceae</taxon>
        <taxon>Cyclonatronum</taxon>
    </lineage>
</organism>
<dbReference type="PANTHER" id="PTHR43633:SF1">
    <property type="entry name" value="ALCOHOL DEHYDROGENASE YQHD"/>
    <property type="match status" value="1"/>
</dbReference>
<dbReference type="GO" id="GO:0008106">
    <property type="term" value="F:alcohol dehydrogenase (NADP+) activity"/>
    <property type="evidence" value="ECO:0007669"/>
    <property type="project" value="TreeGrafter"/>
</dbReference>
<name>A0A345UJV3_9BACT</name>
<accession>A0A345UJV3</accession>
<evidence type="ECO:0000313" key="6">
    <source>
        <dbReference type="Proteomes" id="UP000254808"/>
    </source>
</evidence>
<evidence type="ECO:0000256" key="2">
    <source>
        <dbReference type="ARBA" id="ARBA00023002"/>
    </source>
</evidence>
<dbReference type="GO" id="GO:1990362">
    <property type="term" value="F:butanol dehydrogenase (NAD+) activity"/>
    <property type="evidence" value="ECO:0007669"/>
    <property type="project" value="InterPro"/>
</dbReference>
<evidence type="ECO:0008006" key="7">
    <source>
        <dbReference type="Google" id="ProtNLM"/>
    </source>
</evidence>
<evidence type="ECO:0000259" key="4">
    <source>
        <dbReference type="Pfam" id="PF25137"/>
    </source>
</evidence>
<proteinExistence type="inferred from homology"/>
<dbReference type="Gene3D" id="3.40.50.1970">
    <property type="match status" value="1"/>
</dbReference>
<dbReference type="InterPro" id="IPR001670">
    <property type="entry name" value="ADH_Fe/GldA"/>
</dbReference>
<dbReference type="SUPFAM" id="SSF56796">
    <property type="entry name" value="Dehydroquinate synthase-like"/>
    <property type="match status" value="1"/>
</dbReference>